<evidence type="ECO:0000313" key="2">
    <source>
        <dbReference type="Proteomes" id="UP000245926"/>
    </source>
</evidence>
<evidence type="ECO:0000313" key="1">
    <source>
        <dbReference type="EMBL" id="AWN42769.1"/>
    </source>
</evidence>
<dbReference type="KEGG" id="mets:DK389_22525"/>
<dbReference type="AlphaFoldDB" id="A0A2U8W9U4"/>
<accession>A0A2U8W9U4</accession>
<sequence>MKPRDLEARIVAIERALQVIVNGLSDREALDRGKLVYLLVTAADEPNVGRSNGGIPKALRRLADSL</sequence>
<proteinExistence type="predicted"/>
<organism evidence="1 2">
    <name type="scientific">Methylobacterium durans</name>
    <dbReference type="NCBI Taxonomy" id="2202825"/>
    <lineage>
        <taxon>Bacteria</taxon>
        <taxon>Pseudomonadati</taxon>
        <taxon>Pseudomonadota</taxon>
        <taxon>Alphaproteobacteria</taxon>
        <taxon>Hyphomicrobiales</taxon>
        <taxon>Methylobacteriaceae</taxon>
        <taxon>Methylobacterium</taxon>
    </lineage>
</organism>
<name>A0A2U8W9U4_9HYPH</name>
<gene>
    <name evidence="1" type="ORF">DK389_22525</name>
</gene>
<keyword evidence="2" id="KW-1185">Reference proteome</keyword>
<reference evidence="2" key="1">
    <citation type="submission" date="2018-05" db="EMBL/GenBank/DDBJ databases">
        <title>Complete Genome Sequence of Methylobacterium sp. 17SD2-17.</title>
        <authorList>
            <person name="Srinivasan S."/>
        </authorList>
    </citation>
    <scope>NUCLEOTIDE SEQUENCE [LARGE SCALE GENOMIC DNA]</scope>
    <source>
        <strain evidence="2">17SD2-17</strain>
    </source>
</reference>
<dbReference type="OrthoDB" id="7998562at2"/>
<protein>
    <submittedName>
        <fullName evidence="1">Uncharacterized protein</fullName>
    </submittedName>
</protein>
<dbReference type="Proteomes" id="UP000245926">
    <property type="component" value="Chromosome"/>
</dbReference>
<dbReference type="EMBL" id="CP029550">
    <property type="protein sequence ID" value="AWN42769.1"/>
    <property type="molecule type" value="Genomic_DNA"/>
</dbReference>